<feature type="transmembrane region" description="Helical" evidence="1">
    <location>
        <begin position="102"/>
        <end position="122"/>
    </location>
</feature>
<accession>A0A6A7BPE8</accession>
<proteinExistence type="predicted"/>
<dbReference type="AlphaFoldDB" id="A0A6A7BPE8"/>
<evidence type="ECO:0000313" key="3">
    <source>
        <dbReference type="Proteomes" id="UP000799421"/>
    </source>
</evidence>
<protein>
    <submittedName>
        <fullName evidence="2">Uncharacterized protein</fullName>
    </submittedName>
</protein>
<gene>
    <name evidence="2" type="ORF">K470DRAFT_273499</name>
</gene>
<keyword evidence="1" id="KW-1133">Transmembrane helix</keyword>
<sequence>MRIQQAIAIAKADENRLIRFISRRDRFLDALDWDALPEQMAREAAMMDELLATELAEAACYVIWLEECLSYGVEDVIGAHHLQPVSVIRAVASFLIRRPVSALAVVFYLAAMICAQNMWLLGSDPEPATVTSDALVNMVLSVSHATATWGFIGGFLVVGFLIQLLALRLDA</sequence>
<keyword evidence="1" id="KW-0812">Transmembrane</keyword>
<evidence type="ECO:0000256" key="1">
    <source>
        <dbReference type="SAM" id="Phobius"/>
    </source>
</evidence>
<feature type="transmembrane region" description="Helical" evidence="1">
    <location>
        <begin position="142"/>
        <end position="167"/>
    </location>
</feature>
<keyword evidence="3" id="KW-1185">Reference proteome</keyword>
<organism evidence="2 3">
    <name type="scientific">Piedraia hortae CBS 480.64</name>
    <dbReference type="NCBI Taxonomy" id="1314780"/>
    <lineage>
        <taxon>Eukaryota</taxon>
        <taxon>Fungi</taxon>
        <taxon>Dikarya</taxon>
        <taxon>Ascomycota</taxon>
        <taxon>Pezizomycotina</taxon>
        <taxon>Dothideomycetes</taxon>
        <taxon>Dothideomycetidae</taxon>
        <taxon>Capnodiales</taxon>
        <taxon>Piedraiaceae</taxon>
        <taxon>Piedraia</taxon>
    </lineage>
</organism>
<keyword evidence="1" id="KW-0472">Membrane</keyword>
<reference evidence="2" key="1">
    <citation type="journal article" date="2020" name="Stud. Mycol.">
        <title>101 Dothideomycetes genomes: a test case for predicting lifestyles and emergence of pathogens.</title>
        <authorList>
            <person name="Haridas S."/>
            <person name="Albert R."/>
            <person name="Binder M."/>
            <person name="Bloem J."/>
            <person name="Labutti K."/>
            <person name="Salamov A."/>
            <person name="Andreopoulos B."/>
            <person name="Baker S."/>
            <person name="Barry K."/>
            <person name="Bills G."/>
            <person name="Bluhm B."/>
            <person name="Cannon C."/>
            <person name="Castanera R."/>
            <person name="Culley D."/>
            <person name="Daum C."/>
            <person name="Ezra D."/>
            <person name="Gonzalez J."/>
            <person name="Henrissat B."/>
            <person name="Kuo A."/>
            <person name="Liang C."/>
            <person name="Lipzen A."/>
            <person name="Lutzoni F."/>
            <person name="Magnuson J."/>
            <person name="Mondo S."/>
            <person name="Nolan M."/>
            <person name="Ohm R."/>
            <person name="Pangilinan J."/>
            <person name="Park H.-J."/>
            <person name="Ramirez L."/>
            <person name="Alfaro M."/>
            <person name="Sun H."/>
            <person name="Tritt A."/>
            <person name="Yoshinaga Y."/>
            <person name="Zwiers L.-H."/>
            <person name="Turgeon B."/>
            <person name="Goodwin S."/>
            <person name="Spatafora J."/>
            <person name="Crous P."/>
            <person name="Grigoriev I."/>
        </authorList>
    </citation>
    <scope>NUCLEOTIDE SEQUENCE</scope>
    <source>
        <strain evidence="2">CBS 480.64</strain>
    </source>
</reference>
<evidence type="ECO:0000313" key="2">
    <source>
        <dbReference type="EMBL" id="KAF2857184.1"/>
    </source>
</evidence>
<name>A0A6A7BPE8_9PEZI</name>
<dbReference type="Proteomes" id="UP000799421">
    <property type="component" value="Unassembled WGS sequence"/>
</dbReference>
<dbReference type="EMBL" id="MU006060">
    <property type="protein sequence ID" value="KAF2857184.1"/>
    <property type="molecule type" value="Genomic_DNA"/>
</dbReference>